<dbReference type="AlphaFoldDB" id="A0A558A9Z5"/>
<accession>A0A558A9Z5</accession>
<protein>
    <submittedName>
        <fullName evidence="2">DUF756 domain-containing protein</fullName>
    </submittedName>
</protein>
<dbReference type="GO" id="GO:0016042">
    <property type="term" value="P:lipid catabolic process"/>
    <property type="evidence" value="ECO:0007669"/>
    <property type="project" value="InterPro"/>
</dbReference>
<dbReference type="Proteomes" id="UP000320011">
    <property type="component" value="Unassembled WGS sequence"/>
</dbReference>
<proteinExistence type="predicted"/>
<evidence type="ECO:0000259" key="1">
    <source>
        <dbReference type="Pfam" id="PF05506"/>
    </source>
</evidence>
<sequence>AGTKPARALPCQTNASVSSWYYGSNGVIQLNITMTNESPLATKAAHFAVYANAYRSGGPWQYTVPAYDPSSGANGSVTDFFNCGTNFGGGNYDFTVVGPNRFLRRLRGNATGAAKNAEARSRIAVTASTGKLALWLDFVNGSGSAQTFTVTSDNYRGDGPWTYSVPAGQTVSDYFNAVAYTGGWYDFTVTVSGDSGWSRRFAGHIETGAPSVTG</sequence>
<reference evidence="2 3" key="1">
    <citation type="submission" date="2019-07" db="EMBL/GenBank/DDBJ databases">
        <authorList>
            <person name="Duangmal K."/>
            <person name="Teo W.F.A."/>
        </authorList>
    </citation>
    <scope>NUCLEOTIDE SEQUENCE [LARGE SCALE GENOMIC DNA]</scope>
    <source>
        <strain evidence="2 3">TBRC 6029</strain>
    </source>
</reference>
<gene>
    <name evidence="2" type="ORF">FNH05_34150</name>
</gene>
<reference evidence="2 3" key="2">
    <citation type="submission" date="2019-08" db="EMBL/GenBank/DDBJ databases">
        <title>Amycolatopsis acidicola sp. nov., isolated from peat swamp forest soil.</title>
        <authorList>
            <person name="Srisuk N."/>
        </authorList>
    </citation>
    <scope>NUCLEOTIDE SEQUENCE [LARGE SCALE GENOMIC DNA]</scope>
    <source>
        <strain evidence="2 3">TBRC 6029</strain>
    </source>
</reference>
<dbReference type="InterPro" id="IPR008475">
    <property type="entry name" value="PLipase_C_C"/>
</dbReference>
<dbReference type="RefSeq" id="WP_144592979.1">
    <property type="nucleotide sequence ID" value="NZ_VJWX01000611.1"/>
</dbReference>
<comment type="caution">
    <text evidence="2">The sequence shown here is derived from an EMBL/GenBank/DDBJ whole genome shotgun (WGS) entry which is preliminary data.</text>
</comment>
<dbReference type="GO" id="GO:0004629">
    <property type="term" value="F:phospholipase C activity"/>
    <property type="evidence" value="ECO:0007669"/>
    <property type="project" value="InterPro"/>
</dbReference>
<feature type="domain" description="Bacterial phospholipase C C-terminal" evidence="1">
    <location>
        <begin position="132"/>
        <end position="204"/>
    </location>
</feature>
<evidence type="ECO:0000313" key="2">
    <source>
        <dbReference type="EMBL" id="TVT21077.1"/>
    </source>
</evidence>
<organism evidence="2 3">
    <name type="scientific">Amycolatopsis rhizosphaerae</name>
    <dbReference type="NCBI Taxonomy" id="2053003"/>
    <lineage>
        <taxon>Bacteria</taxon>
        <taxon>Bacillati</taxon>
        <taxon>Actinomycetota</taxon>
        <taxon>Actinomycetes</taxon>
        <taxon>Pseudonocardiales</taxon>
        <taxon>Pseudonocardiaceae</taxon>
        <taxon>Amycolatopsis</taxon>
    </lineage>
</organism>
<keyword evidence="3" id="KW-1185">Reference proteome</keyword>
<evidence type="ECO:0000313" key="3">
    <source>
        <dbReference type="Proteomes" id="UP000320011"/>
    </source>
</evidence>
<feature type="domain" description="Bacterial phospholipase C C-terminal" evidence="1">
    <location>
        <begin position="5"/>
        <end position="109"/>
    </location>
</feature>
<dbReference type="Pfam" id="PF05506">
    <property type="entry name" value="PLipase_C_C"/>
    <property type="match status" value="2"/>
</dbReference>
<dbReference type="EMBL" id="VJWX01000611">
    <property type="protein sequence ID" value="TVT21077.1"/>
    <property type="molecule type" value="Genomic_DNA"/>
</dbReference>
<name>A0A558A9Z5_9PSEU</name>
<dbReference type="OrthoDB" id="4181857at2"/>
<feature type="non-terminal residue" evidence="2">
    <location>
        <position position="1"/>
    </location>
</feature>